<dbReference type="Proteomes" id="UP000829447">
    <property type="component" value="Linkage Group LG2"/>
</dbReference>
<gene>
    <name evidence="1" type="ORF">PGIGA_G00114510</name>
</gene>
<evidence type="ECO:0000313" key="1">
    <source>
        <dbReference type="EMBL" id="MCI4375861.1"/>
    </source>
</evidence>
<comment type="caution">
    <text evidence="1">The sequence shown here is derived from an EMBL/GenBank/DDBJ whole genome shotgun (WGS) entry which is preliminary data.</text>
</comment>
<organism evidence="1 2">
    <name type="scientific">Pangasianodon gigas</name>
    <name type="common">Mekong giant catfish</name>
    <name type="synonym">Pangasius gigas</name>
    <dbReference type="NCBI Taxonomy" id="30993"/>
    <lineage>
        <taxon>Eukaryota</taxon>
        <taxon>Metazoa</taxon>
        <taxon>Chordata</taxon>
        <taxon>Craniata</taxon>
        <taxon>Vertebrata</taxon>
        <taxon>Euteleostomi</taxon>
        <taxon>Actinopterygii</taxon>
        <taxon>Neopterygii</taxon>
        <taxon>Teleostei</taxon>
        <taxon>Ostariophysi</taxon>
        <taxon>Siluriformes</taxon>
        <taxon>Pangasiidae</taxon>
        <taxon>Pangasianodon</taxon>
    </lineage>
</organism>
<dbReference type="EMBL" id="CM040455">
    <property type="protein sequence ID" value="MCI4375861.1"/>
    <property type="molecule type" value="Genomic_DNA"/>
</dbReference>
<sequence length="3876" mass="437714">MHKCLLEEICSLTFFPPTFFFPLSSLRADPSGSLSQTLSRQCHAFRPLHPLLGRFLFLFSPSISSSLSSCPCCASSRLSSCGGSGGCSISFTMETQSGSRGEELKATGHTRAADAKEDLEESRRIERFDIPLTNLKSMFEKPTTQSTEVKGSSSSTHRVMDQGRKGSSENKVSNQSEEMSDSAGSVGVSVGDPEGEVETVPLKERLALYQAAISKEEKSPASVVMENSEACSLPGGLASVKKQFESQKASSSSSSQSTVTQYHYQQRQEVMSSSETSVRSSVKESHNVKMSQDQKIQQNVASSFGNHFDEKVVVIGDQELPKISTQALKQQHEKNIEEATPSKQIKIDLDYNQFQWAPVNVSSKVATGGSYESVTKTMQTTSSSSASSSAHYKTTEQFPPPPPTTNLLQVPFEVPEHCTSPQPPDQHVPQKYPISKEQYSKQRNLYELKRLYKHIHPEVRKNLERDFITEMEHSHMDSDEEVSGDVQQARYVFENNGSSPGKCMSPEREYLEWDEILKGEVQSMRWMFENKPLDAIKDDTPDENESRNIAQQEIIAGKDVKYTTWMFETQPIDALGTETPDSIEHSRKLTDLARGDVRTATWLFETQPLDSMNKIYQEDDEEEQVVYTKDIAGGDVKTARYLFETQHLDSLGHTETIDESHFLQLKSELEEIKGEVKTTTKMFETQPLCVIRGDSGEMLEITTVRREETEKGDVKTSRWLFETQPLDMINKDPTKVKIICGVSMEENYQSGVNRGRWLFETKTLDQIKDEELENTKTQKEEIIGADVRRHCMVFETQPMDTLKDNTNARPSEPEEIIGGDVTSARHLFETVPMENLKELPEVGKLQKVVALEEEKGDVRHQRWLFESKPLEQIREDKKEITRTVKLQELDKGDVINCKEIFETMDLSKCTDTHKIAVEGVTSGSVKSNKVLFESTPLYAVQDSSGHYHEVKTVRREEIVKGDVRSCKWMFETRPIDQFDDSINKFQIIKGISKQEIESGDVKTAKWLFETQPLDGIKYFSNTEEEDNRKNKATEIQRGDVKTCRWLFETQPMDELYEKAEVKTEDTTEIQKGDVKTCTWLFETQTLDSIKDESETILKTCTVKQEDVQGKDVRLARFLFETENLENIKGSEDQSNFKRVTQIDIQSGDVSRMKYIFETQAPDIMTSTSEETMQKLKSCQAEDIQKGNVVNCTWMFENQPIDAIKENTEESKEVRTVTDVQGGNVDKGRFIFETYSLDKIQEDSSETEINKLQSIIREEIEKGDVKNYTMMFETQPLYAIRDKEGHFHEVTTVTKEEILRGDVIGARWLFETKPLDSIRDTDEVYLIKAVTEEDIQKGDVSTARWRFETQPLDEITEDMKVDLKTVADIQGGDVKTNMQRFENDDMSQKYVRTVSVSEIQKGDVRSATWMFETRTIDKIRGESSEYDDMEKVTREEVLKGDVKQSVWLFEKEPLDRIKDSDETEITISREEIPKADVKTTTWLFETTPLTEFNETNVERTEIIGKSVKETLEELYSQKMVDSQGIIIEADEIGDVRMAKYKLLNQETPEIQREEVIRGDLNNIMMNLLNRHETTERGITIDVEERGNINSTVKQLFSQDKDVNVEKEEIVRGDIQEAINNLLKKDGTAKRGILIQEDEKGDVRMTIYSLLNKEEQSGLVKEDVVKGNVRGTVHRLLYNSDAKDQSSKIQISDTERGNVSFYSTCIESGALDYLRQLQLGSDETYNETSKEKIIGGDVENTKLILKNSHHAIGRTVAEDDIVPGDVHNTVQVFMMEPVLSLHNVEKEEIVKGDLRAALDSLTQAVNQRKVVEKEEVVKGNINTTLRSLEEAQNQLKEMEKPEIVHGDIRGALESLERSTTAKTEVIIEDVVAGDIKGTLKSLEEAKQAVKEVEKEEIVRGDIQAALLNLQEASTEKKLIQHQVSEQGDVKGTIQLLLEPVSSPHMQRRASSEGDVKMSIKSLYEQEQTQIEKEEVIKGDVHGTIKCLMKKKEQSSYKPKTNPSSRVKTSKSISVYTQEGACECPATPKVEPSNPHPSKNMPKRTETGVSTQKQTEVKSDQSQIVTQEQSSETNHMTSVGQSESSQFSQKLNIKDQQVKQKQNPGPVVIKKHAGKQTGEKKAESAVVCSAECDTKETKQTTETTKQTQEIKTVTQVQTKVTTEHTTFTQKNTKNLKSEQNVKSLKTEQNIKSLNRNLNPKGMIKKKPQPEIHFPPPPTSPPPPSESEFSLPPPPSPVTEPYISPCPHLAMRQDSDPSLPPPPPPPAIEAEAEFFPPPPQDFLPPPPSQQELNSVTQPHPGKPKGRPLFKVPKPEPPKQSDPPKAKWQKKQTSPATPPPPPPPPPPQPSVLEQKEKEAKHITALTETKAREKKHDGNVKSPEMPLPPVTEIPSTVPVDTSEPEEPSRPKKVFIPPIKLPPPPEPAIEPKPRPYARKFKTPLMLAEERYRKERDEAEKSKTGSTPTSPPENIQFQDLDKLNTEAELTTEKVTQSQITVETQQVPPSELEPVMVPKEPVAGIQEQPPSKVAQPQPLQKVPTTFQLSKPSFPKVGKKTAVTTDKKQVTQATAEIKVQPTLIPPLPATEHRENVKASSHTTTSKQTITQVQSTQQISATSKCQTTDSIKAEETVTEETKKAPPQPTKIPKVTPSFKVKTFKMPNQEKLEEKKESTQKEQTAISQGCADQISSKMEKKEQVEQITKDTKLEPDLKKAKQKPKMQLPAVAPKPSVEMHHILPAMSMEVHQQGSGTTTVIESQQAIKEEHVLVHEEKVVSQSSVQLQNIQQKGKFQIKKQIRGSEMPAGEVEVIKQHPQKESCQMEIKETAAKTSDIQKYEEMQKLLSHIKVMQESGGKMDAKSVKIMLSMIPEWLLGAAEKVELSRAQYNKQKLQEIIVYVRNLAQMKLTFLEANLAALEKTESKPVEEKKAVGGTTQKISKISIGSAKVESHKKMMEKTVQDIKNTDFKTMPPELRMRTPSPTYICIETARRTDSPLRVTPSPPPYRSGATPTPPPRWSETSTNISRATPSPTISRSEKLAKLRDTTAKLSHGASPLPMALPEQVIMQGEMEESHLSSHQEISFETHMESSMLQSSMEASADSMMSVKDKREFFEEAQRAEMNRHYMRKDPIDIPERLGPEEDIETEIPIDFHDRMKEDMPRVDLSRLVNKFESPKPKVYIRKEPIVIPERLGSDTEDTEHEPEKKPSQVEEMPSYDIKALKNVFEMGEQPHQYLREDRKNLEMQEELAEPTGFSGTNSVTEHYSTVDEFGNTVMGSRSQSTSHSQSVTTRRDPPTYADVTVKTFSRTWDSVSRNSVPLRVYHINSTLSSPKIRVPDNELCRVCRKRVYPMESLIADKQNFHKSCFRCAHCNSQLSLGNYAPLHGRMYCKPHYKQLFKSKGNYDEGFGEKPHRELWSAKNQKNTSEKVNVNQVSTLPPVKSDTKALHVSKENDLLQAEIKEASMLDDNAKKPTSKIAIVWPPQSETPKKSFTLEEELKVVKPTWPPKGESQETTENTEPVLREMTSPTKNDITNENQREHGGDPMKALPKEKVSEQPTATPQVQTDVSAAVEQGPKVADGIEQKAEQAEGKSEIRDEKEVFEMNGDMDYNEETENVEKVKENERENMKGNEESGEMDGVKVTVIDSTDEQPANENANNNSNNNNNNNNNNNCHLLLDIGDPWVGLDDVKAESHKFDFFSPSTQETNHKEETNTKEEPNTKEKMNAEQETNTKEQTDTKEENETKETMRANLLLLLQDDDHPPPSANKENVSDAKLEQHSDQQTNFSASQFLDDIFAGFGETTSFFSKDDFKTKDSSTKSSATLLDDLMDFGIETKEVSGMKTLEKTSIDYSNSKSASCLWGEDLQSLSVEEQIKRNRFYDDDDEL</sequence>
<accession>A0ACC5WAV3</accession>
<keyword evidence="2" id="KW-1185">Reference proteome</keyword>
<protein>
    <submittedName>
        <fullName evidence="1">Uncharacterized protein</fullName>
    </submittedName>
</protein>
<name>A0ACC5WAV3_PANGG</name>
<evidence type="ECO:0000313" key="2">
    <source>
        <dbReference type="Proteomes" id="UP000829447"/>
    </source>
</evidence>
<reference evidence="1 2" key="1">
    <citation type="journal article" date="2022" name="bioRxiv">
        <title>An ancient truncated duplication of the anti-Mullerian hormone receptor type 2 gene is a potential conserved master sex determinant in the Pangasiidae catfish family.</title>
        <authorList>
            <person name="Wen M."/>
            <person name="Pan Q."/>
            <person name="Jouanno E."/>
            <person name="Montfort J."/>
            <person name="Zahm M."/>
            <person name="Cabau C."/>
            <person name="Klopp C."/>
            <person name="Iampietro C."/>
            <person name="Roques C."/>
            <person name="Bouchez O."/>
            <person name="Castinel A."/>
            <person name="Donnadieu C."/>
            <person name="Parrinello H."/>
            <person name="Poncet C."/>
            <person name="Belmonte E."/>
            <person name="Gautier V."/>
            <person name="Avarre J.-C."/>
            <person name="Dugue R."/>
            <person name="Gustiano R."/>
            <person name="Ha T.T.T."/>
            <person name="Campet M."/>
            <person name="Sriphairoj K."/>
            <person name="Ribolli J."/>
            <person name="de Almeida F.L."/>
            <person name="Desvignes T."/>
            <person name="Postlethwait J.H."/>
            <person name="Bucao C.F."/>
            <person name="Robinson-Rechavi M."/>
            <person name="Bobe J."/>
            <person name="Herpin A."/>
            <person name="Guiguen Y."/>
        </authorList>
    </citation>
    <scope>NUCLEOTIDE SEQUENCE [LARGE SCALE GENOMIC DNA]</scope>
    <source>
        <strain evidence="1">YG-Dec2019</strain>
    </source>
</reference>
<proteinExistence type="predicted"/>